<sequence>MALSSSRRYQTPAMSLPPFNHDARTKFTETPNTSWTFGQKIESTESGRKWLEGEEQGWKVINTDEDTSRLYPLMISAIVPRPIAFVSSVSESGVENLATFSWFNMVTHNPPLVSFSCSNTPRVKDTPTNVRNGLGFTINIISEPFAENANATSIDAPPEFDEWTISGLTKVPSIHVKAPRVKESAFSMECEFFQAIDVTHPVSGEITTTLILARVKYIHVRKDVLNERGVVDITKYKPIARLGDISYARIGDAFRLPRPVWEQEKGKIEQALENNEQS</sequence>
<dbReference type="InterPro" id="IPR002563">
    <property type="entry name" value="Flavin_Rdtase-like_dom"/>
</dbReference>
<evidence type="ECO:0000313" key="7">
    <source>
        <dbReference type="Proteomes" id="UP000054217"/>
    </source>
</evidence>
<feature type="domain" description="Flavin reductase like" evidence="5">
    <location>
        <begin position="76"/>
        <end position="232"/>
    </location>
</feature>
<reference evidence="7" key="2">
    <citation type="submission" date="2015-01" db="EMBL/GenBank/DDBJ databases">
        <title>Evolutionary Origins and Diversification of the Mycorrhizal Mutualists.</title>
        <authorList>
            <consortium name="DOE Joint Genome Institute"/>
            <consortium name="Mycorrhizal Genomics Consortium"/>
            <person name="Kohler A."/>
            <person name="Kuo A."/>
            <person name="Nagy L.G."/>
            <person name="Floudas D."/>
            <person name="Copeland A."/>
            <person name="Barry K.W."/>
            <person name="Cichocki N."/>
            <person name="Veneault-Fourrey C."/>
            <person name="LaButti K."/>
            <person name="Lindquist E.A."/>
            <person name="Lipzen A."/>
            <person name="Lundell T."/>
            <person name="Morin E."/>
            <person name="Murat C."/>
            <person name="Riley R."/>
            <person name="Ohm R."/>
            <person name="Sun H."/>
            <person name="Tunlid A."/>
            <person name="Henrissat B."/>
            <person name="Grigoriev I.V."/>
            <person name="Hibbett D.S."/>
            <person name="Martin F."/>
        </authorList>
    </citation>
    <scope>NUCLEOTIDE SEQUENCE [LARGE SCALE GENOMIC DNA]</scope>
    <source>
        <strain evidence="7">Marx 270</strain>
    </source>
</reference>
<reference evidence="6 7" key="1">
    <citation type="submission" date="2014-04" db="EMBL/GenBank/DDBJ databases">
        <authorList>
            <consortium name="DOE Joint Genome Institute"/>
            <person name="Kuo A."/>
            <person name="Kohler A."/>
            <person name="Costa M.D."/>
            <person name="Nagy L.G."/>
            <person name="Floudas D."/>
            <person name="Copeland A."/>
            <person name="Barry K.W."/>
            <person name="Cichocki N."/>
            <person name="Veneault-Fourrey C."/>
            <person name="LaButti K."/>
            <person name="Lindquist E.A."/>
            <person name="Lipzen A."/>
            <person name="Lundell T."/>
            <person name="Morin E."/>
            <person name="Murat C."/>
            <person name="Sun H."/>
            <person name="Tunlid A."/>
            <person name="Henrissat B."/>
            <person name="Grigoriev I.V."/>
            <person name="Hibbett D.S."/>
            <person name="Martin F."/>
            <person name="Nordberg H.P."/>
            <person name="Cantor M.N."/>
            <person name="Hua S.X."/>
        </authorList>
    </citation>
    <scope>NUCLEOTIDE SEQUENCE [LARGE SCALE GENOMIC DNA]</scope>
    <source>
        <strain evidence="6 7">Marx 270</strain>
    </source>
</reference>
<protein>
    <recommendedName>
        <fullName evidence="5">Flavin reductase like domain-containing protein</fullName>
    </recommendedName>
</protein>
<dbReference type="HOGENOM" id="CLU_059021_3_0_1"/>
<dbReference type="SMART" id="SM00903">
    <property type="entry name" value="Flavin_Reduct"/>
    <property type="match status" value="1"/>
</dbReference>
<dbReference type="Pfam" id="PF01613">
    <property type="entry name" value="Flavin_Reduct"/>
    <property type="match status" value="1"/>
</dbReference>
<dbReference type="InterPro" id="IPR012349">
    <property type="entry name" value="Split_barrel_FMN-bd"/>
</dbReference>
<accession>A0A0C3KR87</accession>
<dbReference type="Gene3D" id="2.30.110.10">
    <property type="entry name" value="Electron Transport, Fmn-binding Protein, Chain A"/>
    <property type="match status" value="1"/>
</dbReference>
<comment type="cofactor">
    <cofactor evidence="1">
        <name>FMN</name>
        <dbReference type="ChEBI" id="CHEBI:58210"/>
    </cofactor>
</comment>
<dbReference type="Proteomes" id="UP000054217">
    <property type="component" value="Unassembled WGS sequence"/>
</dbReference>
<dbReference type="EMBL" id="KN831948">
    <property type="protein sequence ID" value="KIO12052.1"/>
    <property type="molecule type" value="Genomic_DNA"/>
</dbReference>
<evidence type="ECO:0000313" key="6">
    <source>
        <dbReference type="EMBL" id="KIO12052.1"/>
    </source>
</evidence>
<dbReference type="GO" id="GO:0010181">
    <property type="term" value="F:FMN binding"/>
    <property type="evidence" value="ECO:0007669"/>
    <property type="project" value="InterPro"/>
</dbReference>
<evidence type="ECO:0000256" key="1">
    <source>
        <dbReference type="ARBA" id="ARBA00001917"/>
    </source>
</evidence>
<dbReference type="AlphaFoldDB" id="A0A0C3KR87"/>
<organism evidence="6 7">
    <name type="scientific">Pisolithus tinctorius Marx 270</name>
    <dbReference type="NCBI Taxonomy" id="870435"/>
    <lineage>
        <taxon>Eukaryota</taxon>
        <taxon>Fungi</taxon>
        <taxon>Dikarya</taxon>
        <taxon>Basidiomycota</taxon>
        <taxon>Agaricomycotina</taxon>
        <taxon>Agaricomycetes</taxon>
        <taxon>Agaricomycetidae</taxon>
        <taxon>Boletales</taxon>
        <taxon>Sclerodermatineae</taxon>
        <taxon>Pisolithaceae</taxon>
        <taxon>Pisolithus</taxon>
    </lineage>
</organism>
<evidence type="ECO:0000256" key="3">
    <source>
        <dbReference type="ARBA" id="ARBA00022643"/>
    </source>
</evidence>
<keyword evidence="7" id="KW-1185">Reference proteome</keyword>
<keyword evidence="3" id="KW-0288">FMN</keyword>
<evidence type="ECO:0000256" key="2">
    <source>
        <dbReference type="ARBA" id="ARBA00022630"/>
    </source>
</evidence>
<keyword evidence="2" id="KW-0285">Flavoprotein</keyword>
<dbReference type="InParanoid" id="A0A0C3KR87"/>
<comment type="similarity">
    <text evidence="4">Belongs to the flavoredoxin family.</text>
</comment>
<evidence type="ECO:0000259" key="5">
    <source>
        <dbReference type="SMART" id="SM00903"/>
    </source>
</evidence>
<dbReference type="OrthoDB" id="298012at2759"/>
<gene>
    <name evidence="6" type="ORF">M404DRAFT_994092</name>
</gene>
<dbReference type="SUPFAM" id="SSF50475">
    <property type="entry name" value="FMN-binding split barrel"/>
    <property type="match status" value="1"/>
</dbReference>
<evidence type="ECO:0000256" key="4">
    <source>
        <dbReference type="ARBA" id="ARBA00038054"/>
    </source>
</evidence>
<name>A0A0C3KR87_PISTI</name>
<proteinExistence type="inferred from homology"/>
<dbReference type="STRING" id="870435.A0A0C3KR87"/>
<dbReference type="PANTHER" id="PTHR33798:SF5">
    <property type="entry name" value="FLAVIN REDUCTASE LIKE DOMAIN-CONTAINING PROTEIN"/>
    <property type="match status" value="1"/>
</dbReference>
<dbReference type="PANTHER" id="PTHR33798">
    <property type="entry name" value="FLAVOPROTEIN OXYGENASE"/>
    <property type="match status" value="1"/>
</dbReference>